<dbReference type="Pfam" id="PF12728">
    <property type="entry name" value="HTH_17"/>
    <property type="match status" value="1"/>
</dbReference>
<name>A0A4U0SI73_9ACTN</name>
<evidence type="ECO:0000259" key="1">
    <source>
        <dbReference type="Pfam" id="PF12728"/>
    </source>
</evidence>
<dbReference type="RefSeq" id="WP_136726532.1">
    <property type="nucleotide sequence ID" value="NZ_SUMC01000029.1"/>
</dbReference>
<dbReference type="InterPro" id="IPR009061">
    <property type="entry name" value="DNA-bd_dom_put_sf"/>
</dbReference>
<evidence type="ECO:0000313" key="3">
    <source>
        <dbReference type="Proteomes" id="UP000305778"/>
    </source>
</evidence>
<proteinExistence type="predicted"/>
<gene>
    <name evidence="2" type="ORF">FCI23_26965</name>
</gene>
<comment type="caution">
    <text evidence="2">The sequence shown here is derived from an EMBL/GenBank/DDBJ whole genome shotgun (WGS) entry which is preliminary data.</text>
</comment>
<dbReference type="InterPro" id="IPR041657">
    <property type="entry name" value="HTH_17"/>
</dbReference>
<dbReference type="EMBL" id="SUMC01000029">
    <property type="protein sequence ID" value="TKA08578.1"/>
    <property type="molecule type" value="Genomic_DNA"/>
</dbReference>
<dbReference type="Proteomes" id="UP000305778">
    <property type="component" value="Unassembled WGS sequence"/>
</dbReference>
<evidence type="ECO:0000313" key="2">
    <source>
        <dbReference type="EMBL" id="TKA08578.1"/>
    </source>
</evidence>
<reference evidence="2 3" key="1">
    <citation type="submission" date="2019-04" db="EMBL/GenBank/DDBJ databases">
        <title>Streptomyces oryziradicis sp. nov., a novel actinomycete isolated from rhizosphere soil of rice (Oryza sativa L.).</title>
        <authorList>
            <person name="Li C."/>
        </authorList>
    </citation>
    <scope>NUCLEOTIDE SEQUENCE [LARGE SCALE GENOMIC DNA]</scope>
    <source>
        <strain evidence="2 3">NEAU-C40</strain>
    </source>
</reference>
<dbReference type="SUPFAM" id="SSF46955">
    <property type="entry name" value="Putative DNA-binding domain"/>
    <property type="match status" value="1"/>
</dbReference>
<accession>A0A4U0SI73</accession>
<sequence length="111" mass="12419">MLHGSQLVRPDFVAIVCQHHAGPIQDGVTLSRSERRIPAQRTTARQGGGTDRRALASAEELSAYLGVPLATLYAWNHRRQGPTAHKVGRHLRYRWVEVETWLDSQAIDRAA</sequence>
<dbReference type="AlphaFoldDB" id="A0A4U0SI73"/>
<protein>
    <submittedName>
        <fullName evidence="2">Helix-turn-helix domain-containing protein</fullName>
    </submittedName>
</protein>
<keyword evidence="3" id="KW-1185">Reference proteome</keyword>
<feature type="domain" description="Helix-turn-helix" evidence="1">
    <location>
        <begin position="57"/>
        <end position="105"/>
    </location>
</feature>
<dbReference type="OrthoDB" id="5524782at2"/>
<organism evidence="2 3">
    <name type="scientific">Actinacidiphila oryziradicis</name>
    <dbReference type="NCBI Taxonomy" id="2571141"/>
    <lineage>
        <taxon>Bacteria</taxon>
        <taxon>Bacillati</taxon>
        <taxon>Actinomycetota</taxon>
        <taxon>Actinomycetes</taxon>
        <taxon>Kitasatosporales</taxon>
        <taxon>Streptomycetaceae</taxon>
        <taxon>Actinacidiphila</taxon>
    </lineage>
</organism>